<organism evidence="1 2">
    <name type="scientific">Dioscorea alata</name>
    <name type="common">Purple yam</name>
    <dbReference type="NCBI Taxonomy" id="55571"/>
    <lineage>
        <taxon>Eukaryota</taxon>
        <taxon>Viridiplantae</taxon>
        <taxon>Streptophyta</taxon>
        <taxon>Embryophyta</taxon>
        <taxon>Tracheophyta</taxon>
        <taxon>Spermatophyta</taxon>
        <taxon>Magnoliopsida</taxon>
        <taxon>Liliopsida</taxon>
        <taxon>Dioscoreales</taxon>
        <taxon>Dioscoreaceae</taxon>
        <taxon>Dioscorea</taxon>
    </lineage>
</organism>
<comment type="caution">
    <text evidence="1">The sequence shown here is derived from an EMBL/GenBank/DDBJ whole genome shotgun (WGS) entry which is preliminary data.</text>
</comment>
<reference evidence="2" key="1">
    <citation type="journal article" date="2022" name="Nat. Commun.">
        <title>Chromosome evolution and the genetic basis of agronomically important traits in greater yam.</title>
        <authorList>
            <person name="Bredeson J.V."/>
            <person name="Lyons J.B."/>
            <person name="Oniyinde I.O."/>
            <person name="Okereke N.R."/>
            <person name="Kolade O."/>
            <person name="Nnabue I."/>
            <person name="Nwadili C.O."/>
            <person name="Hribova E."/>
            <person name="Parker M."/>
            <person name="Nwogha J."/>
            <person name="Shu S."/>
            <person name="Carlson J."/>
            <person name="Kariba R."/>
            <person name="Muthemba S."/>
            <person name="Knop K."/>
            <person name="Barton G.J."/>
            <person name="Sherwood A.V."/>
            <person name="Lopez-Montes A."/>
            <person name="Asiedu R."/>
            <person name="Jamnadass R."/>
            <person name="Muchugi A."/>
            <person name="Goodstein D."/>
            <person name="Egesi C.N."/>
            <person name="Featherston J."/>
            <person name="Asfaw A."/>
            <person name="Simpson G.G."/>
            <person name="Dolezel J."/>
            <person name="Hendre P.S."/>
            <person name="Van Deynze A."/>
            <person name="Kumar P.L."/>
            <person name="Obidiegwu J.E."/>
            <person name="Bhattacharjee R."/>
            <person name="Rokhsar D.S."/>
        </authorList>
    </citation>
    <scope>NUCLEOTIDE SEQUENCE [LARGE SCALE GENOMIC DNA]</scope>
    <source>
        <strain evidence="2">cv. TDa95/00328</strain>
    </source>
</reference>
<evidence type="ECO:0000313" key="2">
    <source>
        <dbReference type="Proteomes" id="UP000827976"/>
    </source>
</evidence>
<protein>
    <submittedName>
        <fullName evidence="1">Uncharacterized protein</fullName>
    </submittedName>
</protein>
<accession>A0ACB7V4I1</accession>
<name>A0ACB7V4I1_DIOAL</name>
<dbReference type="EMBL" id="CM037021">
    <property type="protein sequence ID" value="KAH7668405.1"/>
    <property type="molecule type" value="Genomic_DNA"/>
</dbReference>
<feature type="non-terminal residue" evidence="1">
    <location>
        <position position="1"/>
    </location>
</feature>
<gene>
    <name evidence="1" type="ORF">IHE45_11G009000</name>
</gene>
<proteinExistence type="predicted"/>
<evidence type="ECO:0000313" key="1">
    <source>
        <dbReference type="EMBL" id="KAH7668405.1"/>
    </source>
</evidence>
<dbReference type="Proteomes" id="UP000827976">
    <property type="component" value="Chromosome 11"/>
</dbReference>
<sequence length="764" mass="82785">QDKEAKQNSNLSPSSSSSLLDLLRPSSASPEPTKMNFLGTTFDASNRGHPSPSSSPISWSSFVLSPNAPPFQLDRPKTQPPPPPAPSSSSISSVAGGRTSIQSSSSYQPCYESAIDDGLDLERAEGLSGVVAAASLLGKSSNYDAFSFQNEDTYLGLAAYEDTAGVWLGKHVNPFSKKAPSELGCSGWPYNGRQPAYEENVAPQYDNFGSSCLLTNASSSEIPYTYFPESISVGIPVWSSNSKSSDNEFVVQHDSCLVTPIGFYSSTTNSTQTVNTQLSPRTNSPADKNTSTYESSWFHHEDMDTASKNLPAKARDPSIRITIEGKEGYWNRGIVNSHTDKCKGSYSLKNGSPSAGELGTGNLMDPFIINELSPSKSSNSESNPSTSNIFVQVPSETVDQDNLAEDSPCWKGVAPPKHTPPSMKLISFPNVAMESKSCCNLDKLQTHLPFALSCPATLDEDGRRVFDANGQDSSFLREPIAIGLPKAQEKFVLMNRRSDDVENQNRTRIPNLENFKEQISEISKACERDSQSKDDGQLCLEAGVLASNHAPIEDETIKLKGCVNTAVQDHSSDPHISAKETFMNLPGEVVKPRGSCSVSEKCSQAGGVQLVIKAMHNLSQVLLSTNFPGGNDLRENDFELLQGVINNLEAFSRNKGKVAGLPITMVDAGNPSDGSSMHALKMEMQSVNPILNNDKSADCAARRSDKNFMNQDKVISQAFEKIMDKPPSQLKRSPPWLLYKNLWIEAEAALCLMKCDLQAALDGD</sequence>
<keyword evidence="2" id="KW-1185">Reference proteome</keyword>